<dbReference type="GO" id="GO:0005506">
    <property type="term" value="F:iron ion binding"/>
    <property type="evidence" value="ECO:0007669"/>
    <property type="project" value="InterPro"/>
</dbReference>
<dbReference type="PRINTS" id="PR00385">
    <property type="entry name" value="P450"/>
</dbReference>
<evidence type="ECO:0000256" key="1">
    <source>
        <dbReference type="ARBA" id="ARBA00001971"/>
    </source>
</evidence>
<proteinExistence type="inferred from homology"/>
<evidence type="ECO:0000256" key="7">
    <source>
        <dbReference type="ARBA" id="ARBA00022723"/>
    </source>
</evidence>
<dbReference type="Gene3D" id="1.10.630.10">
    <property type="entry name" value="Cytochrome P450"/>
    <property type="match status" value="1"/>
</dbReference>
<comment type="pathway">
    <text evidence="3">Secondary metabolite biosynthesis.</text>
</comment>
<evidence type="ECO:0000256" key="9">
    <source>
        <dbReference type="ARBA" id="ARBA00023002"/>
    </source>
</evidence>
<dbReference type="InterPro" id="IPR002401">
    <property type="entry name" value="Cyt_P450_E_grp-I"/>
</dbReference>
<dbReference type="GO" id="GO:0016020">
    <property type="term" value="C:membrane"/>
    <property type="evidence" value="ECO:0007669"/>
    <property type="project" value="UniProtKB-SubCell"/>
</dbReference>
<evidence type="ECO:0000256" key="2">
    <source>
        <dbReference type="ARBA" id="ARBA00004167"/>
    </source>
</evidence>
<dbReference type="PROSITE" id="PS00086">
    <property type="entry name" value="CYTOCHROME_P450"/>
    <property type="match status" value="1"/>
</dbReference>
<keyword evidence="17" id="KW-1185">Reference proteome</keyword>
<dbReference type="OrthoDB" id="2789670at2759"/>
<evidence type="ECO:0000256" key="3">
    <source>
        <dbReference type="ARBA" id="ARBA00005179"/>
    </source>
</evidence>
<evidence type="ECO:0000256" key="13">
    <source>
        <dbReference type="ARBA" id="ARBA00023180"/>
    </source>
</evidence>
<keyword evidence="12" id="KW-0472">Membrane</keyword>
<evidence type="ECO:0000313" key="16">
    <source>
        <dbReference type="EMBL" id="PBL03384.1"/>
    </source>
</evidence>
<dbReference type="AlphaFoldDB" id="A0A2H3EV85"/>
<dbReference type="PANTHER" id="PTHR46300:SF2">
    <property type="entry name" value="CYTOCHROME P450 MONOOXYGENASE ALNH-RELATED"/>
    <property type="match status" value="1"/>
</dbReference>
<reference evidence="17" key="1">
    <citation type="journal article" date="2017" name="Nat. Ecol. Evol.">
        <title>Genome expansion and lineage-specific genetic innovations in the forest pathogenic fungi Armillaria.</title>
        <authorList>
            <person name="Sipos G."/>
            <person name="Prasanna A.N."/>
            <person name="Walter M.C."/>
            <person name="O'Connor E."/>
            <person name="Balint B."/>
            <person name="Krizsan K."/>
            <person name="Kiss B."/>
            <person name="Hess J."/>
            <person name="Varga T."/>
            <person name="Slot J."/>
            <person name="Riley R."/>
            <person name="Boka B."/>
            <person name="Rigling D."/>
            <person name="Barry K."/>
            <person name="Lee J."/>
            <person name="Mihaltcheva S."/>
            <person name="LaButti K."/>
            <person name="Lipzen A."/>
            <person name="Waldron R."/>
            <person name="Moloney N.M."/>
            <person name="Sperisen C."/>
            <person name="Kredics L."/>
            <person name="Vagvoelgyi C."/>
            <person name="Patrignani A."/>
            <person name="Fitzpatrick D."/>
            <person name="Nagy I."/>
            <person name="Doyle S."/>
            <person name="Anderson J.B."/>
            <person name="Grigoriev I.V."/>
            <person name="Gueldener U."/>
            <person name="Muensterkoetter M."/>
            <person name="Nagy L.G."/>
        </authorList>
    </citation>
    <scope>NUCLEOTIDE SEQUENCE [LARGE SCALE GENOMIC DNA]</scope>
    <source>
        <strain evidence="17">Ar21-2</strain>
    </source>
</reference>
<accession>A0A2H3EV85</accession>
<evidence type="ECO:0000256" key="14">
    <source>
        <dbReference type="PIRSR" id="PIRSR602401-1"/>
    </source>
</evidence>
<dbReference type="STRING" id="47427.A0A2H3EV85"/>
<dbReference type="InParanoid" id="A0A2H3EV85"/>
<dbReference type="EMBL" id="KZ293644">
    <property type="protein sequence ID" value="PBL03384.1"/>
    <property type="molecule type" value="Genomic_DNA"/>
</dbReference>
<comment type="subcellular location">
    <subcellularLocation>
        <location evidence="2">Membrane</location>
        <topology evidence="2">Single-pass membrane protein</topology>
    </subcellularLocation>
</comment>
<protein>
    <submittedName>
        <fullName evidence="16">Cytochrome P450</fullName>
    </submittedName>
</protein>
<evidence type="ECO:0000256" key="4">
    <source>
        <dbReference type="ARBA" id="ARBA00010617"/>
    </source>
</evidence>
<dbReference type="OMA" id="YLAMNTI"/>
<keyword evidence="11 15" id="KW-0503">Monooxygenase</keyword>
<gene>
    <name evidence="16" type="ORF">ARMGADRAFT_1157502</name>
</gene>
<keyword evidence="13" id="KW-0325">Glycoprotein</keyword>
<organism evidence="16 17">
    <name type="scientific">Armillaria gallica</name>
    <name type="common">Bulbous honey fungus</name>
    <name type="synonym">Armillaria bulbosa</name>
    <dbReference type="NCBI Taxonomy" id="47427"/>
    <lineage>
        <taxon>Eukaryota</taxon>
        <taxon>Fungi</taxon>
        <taxon>Dikarya</taxon>
        <taxon>Basidiomycota</taxon>
        <taxon>Agaricomycotina</taxon>
        <taxon>Agaricomycetes</taxon>
        <taxon>Agaricomycetidae</taxon>
        <taxon>Agaricales</taxon>
        <taxon>Marasmiineae</taxon>
        <taxon>Physalacriaceae</taxon>
        <taxon>Armillaria</taxon>
    </lineage>
</organism>
<evidence type="ECO:0000256" key="5">
    <source>
        <dbReference type="ARBA" id="ARBA00022617"/>
    </source>
</evidence>
<evidence type="ECO:0000256" key="11">
    <source>
        <dbReference type="ARBA" id="ARBA00023033"/>
    </source>
</evidence>
<keyword evidence="9 15" id="KW-0560">Oxidoreductase</keyword>
<comment type="cofactor">
    <cofactor evidence="1 14">
        <name>heme</name>
        <dbReference type="ChEBI" id="CHEBI:30413"/>
    </cofactor>
</comment>
<dbReference type="Pfam" id="PF00067">
    <property type="entry name" value="p450"/>
    <property type="match status" value="1"/>
</dbReference>
<keyword evidence="8" id="KW-1133">Transmembrane helix</keyword>
<dbReference type="PRINTS" id="PR00463">
    <property type="entry name" value="EP450I"/>
</dbReference>
<evidence type="ECO:0000256" key="12">
    <source>
        <dbReference type="ARBA" id="ARBA00023136"/>
    </source>
</evidence>
<dbReference type="GO" id="GO:0020037">
    <property type="term" value="F:heme binding"/>
    <property type="evidence" value="ECO:0007669"/>
    <property type="project" value="InterPro"/>
</dbReference>
<keyword evidence="5 14" id="KW-0349">Heme</keyword>
<dbReference type="SUPFAM" id="SSF48264">
    <property type="entry name" value="Cytochrome P450"/>
    <property type="match status" value="1"/>
</dbReference>
<comment type="similarity">
    <text evidence="4 15">Belongs to the cytochrome P450 family.</text>
</comment>
<dbReference type="InterPro" id="IPR001128">
    <property type="entry name" value="Cyt_P450"/>
</dbReference>
<evidence type="ECO:0000256" key="15">
    <source>
        <dbReference type="RuleBase" id="RU000461"/>
    </source>
</evidence>
<evidence type="ECO:0000256" key="10">
    <source>
        <dbReference type="ARBA" id="ARBA00023004"/>
    </source>
</evidence>
<evidence type="ECO:0000256" key="6">
    <source>
        <dbReference type="ARBA" id="ARBA00022692"/>
    </source>
</evidence>
<dbReference type="Proteomes" id="UP000217790">
    <property type="component" value="Unassembled WGS sequence"/>
</dbReference>
<dbReference type="InterPro" id="IPR017972">
    <property type="entry name" value="Cyt_P450_CS"/>
</dbReference>
<dbReference type="InterPro" id="IPR050364">
    <property type="entry name" value="Cytochrome_P450_fung"/>
</dbReference>
<keyword evidence="10 14" id="KW-0408">Iron</keyword>
<dbReference type="InterPro" id="IPR036396">
    <property type="entry name" value="Cyt_P450_sf"/>
</dbReference>
<dbReference type="PANTHER" id="PTHR46300">
    <property type="entry name" value="P450, PUTATIVE (EUROFUNG)-RELATED-RELATED"/>
    <property type="match status" value="1"/>
</dbReference>
<dbReference type="GO" id="GO:0016705">
    <property type="term" value="F:oxidoreductase activity, acting on paired donors, with incorporation or reduction of molecular oxygen"/>
    <property type="evidence" value="ECO:0007669"/>
    <property type="project" value="InterPro"/>
</dbReference>
<evidence type="ECO:0000313" key="17">
    <source>
        <dbReference type="Proteomes" id="UP000217790"/>
    </source>
</evidence>
<keyword evidence="7 14" id="KW-0479">Metal-binding</keyword>
<name>A0A2H3EV85_ARMGA</name>
<keyword evidence="6" id="KW-0812">Transmembrane</keyword>
<sequence>MPIHHLLYFKSILGEYWEKEDIRIPRHWSSDKRAFLREGRPERNESALSPIATLAMNPSLLPAALASGILLLCYLFSLARNRRRVPFPPGPKGFPLIGNLWDVPVEYPWVTYARWTATYGDVLYLDTPGNPTVVINSAQAADDLLEKRSGNYSDRPDFTMIHLTGWGFSLSLMRYSDRWRMHRRIFHQYFQSRAVPAYNPVQIKAMSILLQQLHKSPDAFVRHVRHYAGSVIMKIVYAYDVDANGDKFVELVDRGLESVRIVGNVGTFLVDYIPSLKYLPRWLPGTNFLSLADGWRKDVNDMIDRPFEYTSDSLSNGSVSSSFVSKNLTLKNIDMPENATQLEIIRNTAAAAFAAGADTTVSAILSVILAFLLYPEVQAKAQAELDAVVGPTRLPNFDDRSQLPYIDAILLEALRWNPVVPMGVAHRSVKADVYRGYYIPAGATVIANTWAILHAEKDYPNPLVFNPDRFMPENGKELQPNPIAAFGFGRRICPGRYLAMNTIWIAIASMASTLSFSKAVDSEGHVVEPSDTFTDGLLSFPVPFKCMFKVRSVQAQTVIDSGGL</sequence>
<dbReference type="CDD" id="cd11065">
    <property type="entry name" value="CYP64-like"/>
    <property type="match status" value="1"/>
</dbReference>
<feature type="binding site" description="axial binding residue" evidence="14">
    <location>
        <position position="493"/>
    </location>
    <ligand>
        <name>heme</name>
        <dbReference type="ChEBI" id="CHEBI:30413"/>
    </ligand>
    <ligandPart>
        <name>Fe</name>
        <dbReference type="ChEBI" id="CHEBI:18248"/>
    </ligandPart>
</feature>
<dbReference type="GO" id="GO:0004497">
    <property type="term" value="F:monooxygenase activity"/>
    <property type="evidence" value="ECO:0007669"/>
    <property type="project" value="UniProtKB-KW"/>
</dbReference>
<evidence type="ECO:0000256" key="8">
    <source>
        <dbReference type="ARBA" id="ARBA00022989"/>
    </source>
</evidence>